<reference evidence="2 3" key="1">
    <citation type="journal article" date="2019" name="Nat. Ecol. Evol.">
        <title>Megaphylogeny resolves global patterns of mushroom evolution.</title>
        <authorList>
            <person name="Varga T."/>
            <person name="Krizsan K."/>
            <person name="Foldi C."/>
            <person name="Dima B."/>
            <person name="Sanchez-Garcia M."/>
            <person name="Sanchez-Ramirez S."/>
            <person name="Szollosi G.J."/>
            <person name="Szarkandi J.G."/>
            <person name="Papp V."/>
            <person name="Albert L."/>
            <person name="Andreopoulos W."/>
            <person name="Angelini C."/>
            <person name="Antonin V."/>
            <person name="Barry K.W."/>
            <person name="Bougher N.L."/>
            <person name="Buchanan P."/>
            <person name="Buyck B."/>
            <person name="Bense V."/>
            <person name="Catcheside P."/>
            <person name="Chovatia M."/>
            <person name="Cooper J."/>
            <person name="Damon W."/>
            <person name="Desjardin D."/>
            <person name="Finy P."/>
            <person name="Geml J."/>
            <person name="Haridas S."/>
            <person name="Hughes K."/>
            <person name="Justo A."/>
            <person name="Karasinski D."/>
            <person name="Kautmanova I."/>
            <person name="Kiss B."/>
            <person name="Kocsube S."/>
            <person name="Kotiranta H."/>
            <person name="LaButti K.M."/>
            <person name="Lechner B.E."/>
            <person name="Liimatainen K."/>
            <person name="Lipzen A."/>
            <person name="Lukacs Z."/>
            <person name="Mihaltcheva S."/>
            <person name="Morgado L.N."/>
            <person name="Niskanen T."/>
            <person name="Noordeloos M.E."/>
            <person name="Ohm R.A."/>
            <person name="Ortiz-Santana B."/>
            <person name="Ovrebo C."/>
            <person name="Racz N."/>
            <person name="Riley R."/>
            <person name="Savchenko A."/>
            <person name="Shiryaev A."/>
            <person name="Soop K."/>
            <person name="Spirin V."/>
            <person name="Szebenyi C."/>
            <person name="Tomsovsky M."/>
            <person name="Tulloss R.E."/>
            <person name="Uehling J."/>
            <person name="Grigoriev I.V."/>
            <person name="Vagvolgyi C."/>
            <person name="Papp T."/>
            <person name="Martin F.M."/>
            <person name="Miettinen O."/>
            <person name="Hibbett D.S."/>
            <person name="Nagy L.G."/>
        </authorList>
    </citation>
    <scope>NUCLEOTIDE SEQUENCE [LARGE SCALE GENOMIC DNA]</scope>
    <source>
        <strain evidence="2 3">CBS 166.37</strain>
    </source>
</reference>
<dbReference type="AlphaFoldDB" id="A0A5C3M8A3"/>
<evidence type="ECO:0000259" key="1">
    <source>
        <dbReference type="Pfam" id="PF23469"/>
    </source>
</evidence>
<evidence type="ECO:0000313" key="3">
    <source>
        <dbReference type="Proteomes" id="UP000308652"/>
    </source>
</evidence>
<accession>A0A5C3M8A3</accession>
<dbReference type="EMBL" id="ML213594">
    <property type="protein sequence ID" value="TFK41562.1"/>
    <property type="molecule type" value="Genomic_DNA"/>
</dbReference>
<dbReference type="OrthoDB" id="397265at2759"/>
<proteinExistence type="predicted"/>
<name>A0A5C3M8A3_9AGAR</name>
<sequence>MKNHYLLIKGLTQYLIYKETGASVGTRGVWYPDHMKATEKDPVLHIHILAHMKNVLQKAIDKVNELIATDMGSLVDKVDKLRDSSTMSLCYTKSASFSAKSAMT</sequence>
<dbReference type="InterPro" id="IPR036612">
    <property type="entry name" value="KH_dom_type_1_sf"/>
</dbReference>
<dbReference type="InterPro" id="IPR056149">
    <property type="entry name" value="PRP5/DDX46/KHDC4_KH"/>
</dbReference>
<protein>
    <recommendedName>
        <fullName evidence="1">ATP-dependent RNA helicase PRP5/DDX46/KHDC4 KH domain-containing protein</fullName>
    </recommendedName>
</protein>
<gene>
    <name evidence="2" type="ORF">BDQ12DRAFT_663624</name>
</gene>
<dbReference type="Proteomes" id="UP000308652">
    <property type="component" value="Unassembled WGS sequence"/>
</dbReference>
<evidence type="ECO:0000313" key="2">
    <source>
        <dbReference type="EMBL" id="TFK41562.1"/>
    </source>
</evidence>
<keyword evidence="3" id="KW-1185">Reference proteome</keyword>
<dbReference type="Pfam" id="PF23469">
    <property type="entry name" value="KH_12"/>
    <property type="match status" value="1"/>
</dbReference>
<feature type="domain" description="ATP-dependent RNA helicase PRP5/DDX46/KHDC4 KH" evidence="1">
    <location>
        <begin position="5"/>
        <end position="69"/>
    </location>
</feature>
<dbReference type="Gene3D" id="3.30.1370.10">
    <property type="entry name" value="K Homology domain, type 1"/>
    <property type="match status" value="1"/>
</dbReference>
<dbReference type="GO" id="GO:0003723">
    <property type="term" value="F:RNA binding"/>
    <property type="evidence" value="ECO:0007669"/>
    <property type="project" value="InterPro"/>
</dbReference>
<organism evidence="2 3">
    <name type="scientific">Crucibulum laeve</name>
    <dbReference type="NCBI Taxonomy" id="68775"/>
    <lineage>
        <taxon>Eukaryota</taxon>
        <taxon>Fungi</taxon>
        <taxon>Dikarya</taxon>
        <taxon>Basidiomycota</taxon>
        <taxon>Agaricomycotina</taxon>
        <taxon>Agaricomycetes</taxon>
        <taxon>Agaricomycetidae</taxon>
        <taxon>Agaricales</taxon>
        <taxon>Agaricineae</taxon>
        <taxon>Nidulariaceae</taxon>
        <taxon>Crucibulum</taxon>
    </lineage>
</organism>